<reference evidence="3" key="1">
    <citation type="submission" date="2025-08" db="UniProtKB">
        <authorList>
            <consortium name="Ensembl"/>
        </authorList>
    </citation>
    <scope>IDENTIFICATION</scope>
</reference>
<evidence type="ECO:0000313" key="3">
    <source>
        <dbReference type="Ensembl" id="ENSCABP00000014423.1"/>
    </source>
</evidence>
<protein>
    <submittedName>
        <fullName evidence="3">Vimentin type intermediate filament associated coiled-coil protein</fullName>
    </submittedName>
</protein>
<accession>A0A8C0GUV6</accession>
<sequence>MSAPPAVQIREANAHLAALHGRVAELERRLGAAERTVAVLELHKHLVLRLFFFCFLLREITALQQKLLSSEETVQKLLNVIQKKDDLIVQLKHRSHLLTKICRNRPILDSLLSYMAEGEQLSTFPGTQSDSSSPVHDEFQESNCITNQISKNKDFSLSEDDLEDQELDTSQFGTTV</sequence>
<feature type="coiled-coil region" evidence="1">
    <location>
        <begin position="9"/>
        <end position="43"/>
    </location>
</feature>
<feature type="region of interest" description="Disordered" evidence="2">
    <location>
        <begin position="157"/>
        <end position="176"/>
    </location>
</feature>
<evidence type="ECO:0000256" key="2">
    <source>
        <dbReference type="SAM" id="MobiDB-lite"/>
    </source>
</evidence>
<keyword evidence="1" id="KW-0175">Coiled coil</keyword>
<evidence type="ECO:0000313" key="4">
    <source>
        <dbReference type="Proteomes" id="UP000694404"/>
    </source>
</evidence>
<keyword evidence="4" id="KW-1185">Reference proteome</keyword>
<name>A0A8C0GUV6_CHEAB</name>
<dbReference type="AlphaFoldDB" id="A0A8C0GUV6"/>
<dbReference type="Ensembl" id="ENSCABT00000015809.1">
    <property type="protein sequence ID" value="ENSCABP00000014423.1"/>
    <property type="gene ID" value="ENSCABG00000010772.1"/>
</dbReference>
<gene>
    <name evidence="3" type="primary">VMAC</name>
</gene>
<evidence type="ECO:0000256" key="1">
    <source>
        <dbReference type="SAM" id="Coils"/>
    </source>
</evidence>
<reference evidence="3" key="2">
    <citation type="submission" date="2025-09" db="UniProtKB">
        <authorList>
            <consortium name="Ensembl"/>
        </authorList>
    </citation>
    <scope>IDENTIFICATION</scope>
</reference>
<dbReference type="Proteomes" id="UP000694404">
    <property type="component" value="Unplaced"/>
</dbReference>
<organism evidence="3 4">
    <name type="scientific">Chelonoidis abingdonii</name>
    <name type="common">Abingdon island giant tortoise</name>
    <name type="synonym">Testudo abingdonii</name>
    <dbReference type="NCBI Taxonomy" id="106734"/>
    <lineage>
        <taxon>Eukaryota</taxon>
        <taxon>Metazoa</taxon>
        <taxon>Chordata</taxon>
        <taxon>Craniata</taxon>
        <taxon>Vertebrata</taxon>
        <taxon>Euteleostomi</taxon>
        <taxon>Archelosauria</taxon>
        <taxon>Testudinata</taxon>
        <taxon>Testudines</taxon>
        <taxon>Cryptodira</taxon>
        <taxon>Durocryptodira</taxon>
        <taxon>Testudinoidea</taxon>
        <taxon>Testudinidae</taxon>
        <taxon>Chelonoidis</taxon>
    </lineage>
</organism>
<proteinExistence type="predicted"/>
<feature type="compositionally biased region" description="Acidic residues" evidence="2">
    <location>
        <begin position="157"/>
        <end position="167"/>
    </location>
</feature>
<dbReference type="GeneTree" id="ENSGT00390000007212"/>